<keyword evidence="3" id="KW-1185">Reference proteome</keyword>
<dbReference type="AlphaFoldDB" id="A0A1B8TP06"/>
<accession>A0A1B8TP06</accession>
<feature type="domain" description="Glycosyltransferase 2-like" evidence="1">
    <location>
        <begin position="4"/>
        <end position="169"/>
    </location>
</feature>
<comment type="caution">
    <text evidence="2">The sequence shown here is derived from an EMBL/GenBank/DDBJ whole genome shotgun (WGS) entry which is preliminary data.</text>
</comment>
<dbReference type="EMBL" id="LSFM01000027">
    <property type="protein sequence ID" value="OBY61319.1"/>
    <property type="molecule type" value="Genomic_DNA"/>
</dbReference>
<dbReference type="STRING" id="1774273.LPB03_16075"/>
<reference evidence="3" key="1">
    <citation type="submission" date="2016-02" db="EMBL/GenBank/DDBJ databases">
        <authorList>
            <person name="Shin S.-K."/>
            <person name="Yi H."/>
            <person name="Kim E."/>
        </authorList>
    </citation>
    <scope>NUCLEOTIDE SEQUENCE [LARGE SCALE GENOMIC DNA]</scope>
    <source>
        <strain evidence="3">LPB0003</strain>
    </source>
</reference>
<dbReference type="InterPro" id="IPR029044">
    <property type="entry name" value="Nucleotide-diphossugar_trans"/>
</dbReference>
<proteinExistence type="predicted"/>
<organism evidence="2 3">
    <name type="scientific">Polaribacter vadi</name>
    <dbReference type="NCBI Taxonomy" id="1774273"/>
    <lineage>
        <taxon>Bacteria</taxon>
        <taxon>Pseudomonadati</taxon>
        <taxon>Bacteroidota</taxon>
        <taxon>Flavobacteriia</taxon>
        <taxon>Flavobacteriales</taxon>
        <taxon>Flavobacteriaceae</taxon>
    </lineage>
</organism>
<evidence type="ECO:0000313" key="2">
    <source>
        <dbReference type="EMBL" id="OBY61319.1"/>
    </source>
</evidence>
<evidence type="ECO:0000313" key="3">
    <source>
        <dbReference type="Proteomes" id="UP000092584"/>
    </source>
</evidence>
<dbReference type="RefSeq" id="WP_065320652.1">
    <property type="nucleotide sequence ID" value="NZ_CP017477.1"/>
</dbReference>
<dbReference type="SUPFAM" id="SSF53448">
    <property type="entry name" value="Nucleotide-diphospho-sugar transferases"/>
    <property type="match status" value="1"/>
</dbReference>
<gene>
    <name evidence="2" type="ORF">LPB3_16020</name>
</gene>
<dbReference type="PANTHER" id="PTHR10859:SF91">
    <property type="entry name" value="DOLICHYL-PHOSPHATE BETA-GLUCOSYLTRANSFERASE"/>
    <property type="match status" value="1"/>
</dbReference>
<protein>
    <recommendedName>
        <fullName evidence="1">Glycosyltransferase 2-like domain-containing protein</fullName>
    </recommendedName>
</protein>
<dbReference type="KEGG" id="pob:LPB03_16075"/>
<dbReference type="OrthoDB" id="952827at2"/>
<dbReference type="Gene3D" id="3.90.550.10">
    <property type="entry name" value="Spore Coat Polysaccharide Biosynthesis Protein SpsA, Chain A"/>
    <property type="match status" value="1"/>
</dbReference>
<evidence type="ECO:0000259" key="1">
    <source>
        <dbReference type="Pfam" id="PF00535"/>
    </source>
</evidence>
<dbReference type="Proteomes" id="UP000092584">
    <property type="component" value="Unassembled WGS sequence"/>
</dbReference>
<dbReference type="GO" id="GO:0006487">
    <property type="term" value="P:protein N-linked glycosylation"/>
    <property type="evidence" value="ECO:0007669"/>
    <property type="project" value="TreeGrafter"/>
</dbReference>
<sequence>MDTCIIIPCYNEFDRLPILDFTNYIKENKIHFCFVNDGSTDNTLSVLNSLQLRFPNKVTIVNCEQNVGKAEAIRKAVLIVAKKTTFSYIGFFDADLATPLTEIQALLQTLKANSEIRLIMGSRIKRLGSVINRKYSRFLFGRIFATIVSEFLLKLPIYDTQCGAKIFKKNIALIMFKDQFITKWIFDVEMLLRLNQKFGLEFMQNSIYEFPLNIWEEKGGSKIKFLDFFNVPKDIINLKIRYKD</sequence>
<dbReference type="InterPro" id="IPR001173">
    <property type="entry name" value="Glyco_trans_2-like"/>
</dbReference>
<dbReference type="PANTHER" id="PTHR10859">
    <property type="entry name" value="GLYCOSYL TRANSFERASE"/>
    <property type="match status" value="1"/>
</dbReference>
<dbReference type="Pfam" id="PF00535">
    <property type="entry name" value="Glycos_transf_2"/>
    <property type="match status" value="1"/>
</dbReference>
<name>A0A1B8TP06_9FLAO</name>